<dbReference type="Gene3D" id="3.90.1150.10">
    <property type="entry name" value="Aspartate Aminotransferase, domain 1"/>
    <property type="match status" value="1"/>
</dbReference>
<dbReference type="EC" id="2.6.1.-" evidence="6"/>
<reference evidence="8 9" key="1">
    <citation type="submission" date="2018-11" db="EMBL/GenBank/DDBJ databases">
        <title>Genome sequencing of Paenibacillus sp. KCOM 3021 (= ChDC PVNT-B20).</title>
        <authorList>
            <person name="Kook J.-K."/>
            <person name="Park S.-N."/>
            <person name="Lim Y.K."/>
        </authorList>
    </citation>
    <scope>NUCLEOTIDE SEQUENCE [LARGE SCALE GENOMIC DNA]</scope>
    <source>
        <strain evidence="8 9">KCOM 3021</strain>
    </source>
</reference>
<comment type="cofactor">
    <cofactor evidence="1 6">
        <name>pyridoxal 5'-phosphate</name>
        <dbReference type="ChEBI" id="CHEBI:597326"/>
    </cofactor>
</comment>
<dbReference type="PROSITE" id="PS00105">
    <property type="entry name" value="AA_TRANSFER_CLASS_1"/>
    <property type="match status" value="1"/>
</dbReference>
<dbReference type="AlphaFoldDB" id="A0A3P3U3E2"/>
<protein>
    <recommendedName>
        <fullName evidence="6">Aminotransferase</fullName>
        <ecNumber evidence="6">2.6.1.-</ecNumber>
    </recommendedName>
</protein>
<evidence type="ECO:0000313" key="8">
    <source>
        <dbReference type="EMBL" id="RRJ64048.1"/>
    </source>
</evidence>
<dbReference type="Pfam" id="PF00155">
    <property type="entry name" value="Aminotran_1_2"/>
    <property type="match status" value="1"/>
</dbReference>
<dbReference type="Proteomes" id="UP000267017">
    <property type="component" value="Unassembled WGS sequence"/>
</dbReference>
<dbReference type="Gene3D" id="3.40.640.10">
    <property type="entry name" value="Type I PLP-dependent aspartate aminotransferase-like (Major domain)"/>
    <property type="match status" value="1"/>
</dbReference>
<evidence type="ECO:0000256" key="5">
    <source>
        <dbReference type="ARBA" id="ARBA00022898"/>
    </source>
</evidence>
<name>A0A3P3U3E2_9BACL</name>
<dbReference type="GO" id="GO:0030170">
    <property type="term" value="F:pyridoxal phosphate binding"/>
    <property type="evidence" value="ECO:0007669"/>
    <property type="project" value="InterPro"/>
</dbReference>
<dbReference type="InterPro" id="IPR015422">
    <property type="entry name" value="PyrdxlP-dep_Trfase_small"/>
</dbReference>
<dbReference type="InterPro" id="IPR004838">
    <property type="entry name" value="NHTrfase_class1_PyrdxlP-BS"/>
</dbReference>
<sequence>MTSRDWIAPQVRKVPPSGIRKYFDLSGERADTIRLGVGEPDFTVPEPVREACIRALNEGRTGYTANSGMPELREALAGYLKESFGLGYEPESEMMITVGSSEAVDLALRACTVPGDEILIPAPGYVAYSSIAQLCGGNVVEVETTAAQEFKLTAAALAKRITPRSKVLIVNFPGNPTGAIMTEADWRPVAELAIKNDLIVISDEVYAELTYGRKHFSIASLPGMKERTVVVSGFSKAFAMTGWRVGYAACGNRDLMASMLKIHQYTAMCAPTLGQVAALASLRYGLEAKERMKETFDRRRCSFVQGLREIGLPCHEPQGAFYAFPSIAHTGLGSGEFAVLLLREAGVAAVPGHVFGAGGEGHIRFSYAAGTQSLNMALKRMEPLMRRLALGAGVM</sequence>
<gene>
    <name evidence="8" type="ORF">EHV15_14745</name>
</gene>
<dbReference type="SUPFAM" id="SSF53383">
    <property type="entry name" value="PLP-dependent transferases"/>
    <property type="match status" value="1"/>
</dbReference>
<evidence type="ECO:0000256" key="3">
    <source>
        <dbReference type="ARBA" id="ARBA00022576"/>
    </source>
</evidence>
<dbReference type="InterPro" id="IPR050596">
    <property type="entry name" value="AspAT/PAT-like"/>
</dbReference>
<proteinExistence type="inferred from homology"/>
<dbReference type="InterPro" id="IPR004839">
    <property type="entry name" value="Aminotransferase_I/II_large"/>
</dbReference>
<comment type="similarity">
    <text evidence="2 6">Belongs to the class-I pyridoxal-phosphate-dependent aminotransferase family.</text>
</comment>
<keyword evidence="4 6" id="KW-0808">Transferase</keyword>
<keyword evidence="3 6" id="KW-0032">Aminotransferase</keyword>
<comment type="caution">
    <text evidence="8">The sequence shown here is derived from an EMBL/GenBank/DDBJ whole genome shotgun (WGS) entry which is preliminary data.</text>
</comment>
<evidence type="ECO:0000256" key="2">
    <source>
        <dbReference type="ARBA" id="ARBA00007441"/>
    </source>
</evidence>
<accession>A0A3P3U3E2</accession>
<evidence type="ECO:0000256" key="4">
    <source>
        <dbReference type="ARBA" id="ARBA00022679"/>
    </source>
</evidence>
<evidence type="ECO:0000259" key="7">
    <source>
        <dbReference type="Pfam" id="PF00155"/>
    </source>
</evidence>
<dbReference type="RefSeq" id="WP_128631870.1">
    <property type="nucleotide sequence ID" value="NZ_RRCN01000001.1"/>
</dbReference>
<dbReference type="InterPro" id="IPR015421">
    <property type="entry name" value="PyrdxlP-dep_Trfase_major"/>
</dbReference>
<dbReference type="EMBL" id="RRCN01000001">
    <property type="protein sequence ID" value="RRJ64048.1"/>
    <property type="molecule type" value="Genomic_DNA"/>
</dbReference>
<evidence type="ECO:0000256" key="6">
    <source>
        <dbReference type="RuleBase" id="RU000481"/>
    </source>
</evidence>
<evidence type="ECO:0000313" key="9">
    <source>
        <dbReference type="Proteomes" id="UP000267017"/>
    </source>
</evidence>
<organism evidence="8 9">
    <name type="scientific">Paenibacillus oralis</name>
    <dbReference type="NCBI Taxonomy" id="2490856"/>
    <lineage>
        <taxon>Bacteria</taxon>
        <taxon>Bacillati</taxon>
        <taxon>Bacillota</taxon>
        <taxon>Bacilli</taxon>
        <taxon>Bacillales</taxon>
        <taxon>Paenibacillaceae</taxon>
        <taxon>Paenibacillus</taxon>
    </lineage>
</organism>
<feature type="domain" description="Aminotransferase class I/classII large" evidence="7">
    <location>
        <begin position="31"/>
        <end position="373"/>
    </location>
</feature>
<dbReference type="CDD" id="cd00609">
    <property type="entry name" value="AAT_like"/>
    <property type="match status" value="1"/>
</dbReference>
<dbReference type="FunFam" id="3.40.640.10:FF:000033">
    <property type="entry name" value="Aspartate aminotransferase"/>
    <property type="match status" value="1"/>
</dbReference>
<dbReference type="PANTHER" id="PTHR46383">
    <property type="entry name" value="ASPARTATE AMINOTRANSFERASE"/>
    <property type="match status" value="1"/>
</dbReference>
<dbReference type="GO" id="GO:0008483">
    <property type="term" value="F:transaminase activity"/>
    <property type="evidence" value="ECO:0007669"/>
    <property type="project" value="UniProtKB-KW"/>
</dbReference>
<dbReference type="InterPro" id="IPR015424">
    <property type="entry name" value="PyrdxlP-dep_Trfase"/>
</dbReference>
<keyword evidence="5" id="KW-0663">Pyridoxal phosphate</keyword>
<dbReference type="GO" id="GO:0006520">
    <property type="term" value="P:amino acid metabolic process"/>
    <property type="evidence" value="ECO:0007669"/>
    <property type="project" value="InterPro"/>
</dbReference>
<keyword evidence="9" id="KW-1185">Reference proteome</keyword>
<dbReference type="OrthoDB" id="9813612at2"/>
<evidence type="ECO:0000256" key="1">
    <source>
        <dbReference type="ARBA" id="ARBA00001933"/>
    </source>
</evidence>
<dbReference type="PANTHER" id="PTHR46383:SF3">
    <property type="entry name" value="ASPARTATE AMINOTRANSFERASE-RELATED"/>
    <property type="match status" value="1"/>
</dbReference>